<dbReference type="WBParaSite" id="Csp11.Scaffold630.g17337.t1">
    <property type="protein sequence ID" value="Csp11.Scaffold630.g17337.t1"/>
    <property type="gene ID" value="Csp11.Scaffold630.g17337"/>
</dbReference>
<dbReference type="InterPro" id="IPR000010">
    <property type="entry name" value="Cystatin_dom"/>
</dbReference>
<dbReference type="AlphaFoldDB" id="A0A1I7UM43"/>
<evidence type="ECO:0000313" key="3">
    <source>
        <dbReference type="WBParaSite" id="Csp11.Scaffold630.g17337.t1"/>
    </source>
</evidence>
<organism evidence="2 3">
    <name type="scientific">Caenorhabditis tropicalis</name>
    <dbReference type="NCBI Taxonomy" id="1561998"/>
    <lineage>
        <taxon>Eukaryota</taxon>
        <taxon>Metazoa</taxon>
        <taxon>Ecdysozoa</taxon>
        <taxon>Nematoda</taxon>
        <taxon>Chromadorea</taxon>
        <taxon>Rhabditida</taxon>
        <taxon>Rhabditina</taxon>
        <taxon>Rhabditomorpha</taxon>
        <taxon>Rhabditoidea</taxon>
        <taxon>Rhabditidae</taxon>
        <taxon>Peloderinae</taxon>
        <taxon>Caenorhabditis</taxon>
    </lineage>
</organism>
<keyword evidence="2" id="KW-1185">Reference proteome</keyword>
<dbReference type="SUPFAM" id="SSF54403">
    <property type="entry name" value="Cystatin/monellin"/>
    <property type="match status" value="1"/>
</dbReference>
<evidence type="ECO:0000259" key="1">
    <source>
        <dbReference type="Pfam" id="PF00031"/>
    </source>
</evidence>
<sequence>MNNVTEGSHYVVPLQIIRAEERLYSETITLHVIVRETECPKTSEFDPKKCEVNPDADLLLMTVTQRKDEGKYTRTADVIGTIKPLTNENHGTLDKSSPIEY</sequence>
<accession>A0A1I7UM43</accession>
<feature type="domain" description="Cystatin" evidence="1">
    <location>
        <begin position="2"/>
        <end position="67"/>
    </location>
</feature>
<protein>
    <submittedName>
        <fullName evidence="3">Cystatin domain-containing protein</fullName>
    </submittedName>
</protein>
<name>A0A1I7UM43_9PELO</name>
<dbReference type="InterPro" id="IPR046350">
    <property type="entry name" value="Cystatin_sf"/>
</dbReference>
<dbReference type="Pfam" id="PF00031">
    <property type="entry name" value="Cystatin"/>
    <property type="match status" value="1"/>
</dbReference>
<evidence type="ECO:0000313" key="2">
    <source>
        <dbReference type="Proteomes" id="UP000095282"/>
    </source>
</evidence>
<dbReference type="Gene3D" id="3.10.450.10">
    <property type="match status" value="1"/>
</dbReference>
<dbReference type="Proteomes" id="UP000095282">
    <property type="component" value="Unplaced"/>
</dbReference>
<proteinExistence type="predicted"/>
<dbReference type="GO" id="GO:0004869">
    <property type="term" value="F:cysteine-type endopeptidase inhibitor activity"/>
    <property type="evidence" value="ECO:0007669"/>
    <property type="project" value="InterPro"/>
</dbReference>
<reference evidence="3" key="1">
    <citation type="submission" date="2016-11" db="UniProtKB">
        <authorList>
            <consortium name="WormBaseParasite"/>
        </authorList>
    </citation>
    <scope>IDENTIFICATION</scope>
</reference>